<protein>
    <recommendedName>
        <fullName evidence="2">DUF945 domain-containing protein</fullName>
    </recommendedName>
</protein>
<gene>
    <name evidence="1" type="ORF">MNBD_ALPHA02-836</name>
</gene>
<proteinExistence type="predicted"/>
<reference evidence="1" key="1">
    <citation type="submission" date="2018-06" db="EMBL/GenBank/DDBJ databases">
        <authorList>
            <person name="Zhirakovskaya E."/>
        </authorList>
    </citation>
    <scope>NUCLEOTIDE SEQUENCE</scope>
</reference>
<dbReference type="EMBL" id="UOED01000127">
    <property type="protein sequence ID" value="VAV98361.1"/>
    <property type="molecule type" value="Genomic_DNA"/>
</dbReference>
<sequence length="481" mass="52936">MKNKKILTFVALLVIIFGVAPFFLGNIAKDTIDKQAALISSTPGYTVEIREYDQGWFTSHAVIAYGFDQHTLNILEKSAKEDSDKNVMNILKDGFVFDLEIAHGPITFQNGVNFALLTMVGQLASTDNQPGNTLNLFSSVSYGGATEININSPSLKIDYSDMIKQKMVVDYSGINLKSSINAAFDEYDLHFALDQLTLNMEGASIVFEQMDLNADGQKINDYLWLGKGNTTAKKFKFNSTKDKKITLNLNGFTTDYSFRKESDTALTMNLNSGISEMAISDIILKNIQFDMDINHLNIDATTDYVKSIQEIYQNTDGKTLDPKDFEEKTKIISARAGEKALKGSPELIINSYAFSIGDGSFNSDGKITFDGNGLENIQQLSDPVTLNKRLTVVANVNFNKSLAKAITGIAMKKQMAAGGVDIAKMPAEQLDQMIEVQTTTALQGFVNNGYIKQDGENYKANFEMQNGQKLINGKALAIPGM</sequence>
<evidence type="ECO:0008006" key="2">
    <source>
        <dbReference type="Google" id="ProtNLM"/>
    </source>
</evidence>
<accession>A0A3B0S5Q4</accession>
<dbReference type="Pfam" id="PF06097">
    <property type="entry name" value="DUF945"/>
    <property type="match status" value="1"/>
</dbReference>
<organism evidence="1">
    <name type="scientific">hydrothermal vent metagenome</name>
    <dbReference type="NCBI Taxonomy" id="652676"/>
    <lineage>
        <taxon>unclassified sequences</taxon>
        <taxon>metagenomes</taxon>
        <taxon>ecological metagenomes</taxon>
    </lineage>
</organism>
<name>A0A3B0S5Q4_9ZZZZ</name>
<dbReference type="InterPro" id="IPR010352">
    <property type="entry name" value="DUF945"/>
</dbReference>
<dbReference type="AlphaFoldDB" id="A0A3B0S5Q4"/>
<evidence type="ECO:0000313" key="1">
    <source>
        <dbReference type="EMBL" id="VAV98361.1"/>
    </source>
</evidence>